<proteinExistence type="inferred from homology"/>
<gene>
    <name evidence="5" type="ORF">MERR_LOCUS12523</name>
</gene>
<keyword evidence="6" id="KW-1185">Reference proteome</keyword>
<evidence type="ECO:0000256" key="1">
    <source>
        <dbReference type="ARBA" id="ARBA00005234"/>
    </source>
</evidence>
<dbReference type="InterPro" id="IPR003653">
    <property type="entry name" value="Peptidase_C48_C"/>
</dbReference>
<dbReference type="Proteomes" id="UP000467841">
    <property type="component" value="Unassembled WGS sequence"/>
</dbReference>
<protein>
    <recommendedName>
        <fullName evidence="4">Ubiquitin-like protease family profile domain-containing protein</fullName>
    </recommendedName>
</protein>
<dbReference type="Pfam" id="PF02902">
    <property type="entry name" value="Peptidase_C48"/>
    <property type="match status" value="1"/>
</dbReference>
<comment type="caution">
    <text evidence="5">The sequence shown here is derived from an EMBL/GenBank/DDBJ whole genome shotgun (WGS) entry which is preliminary data.</text>
</comment>
<dbReference type="SUPFAM" id="SSF54001">
    <property type="entry name" value="Cysteine proteinases"/>
    <property type="match status" value="1"/>
</dbReference>
<dbReference type="InterPro" id="IPR038765">
    <property type="entry name" value="Papain-like_cys_pep_sf"/>
</dbReference>
<comment type="similarity">
    <text evidence="1">Belongs to the peptidase C48 family.</text>
</comment>
<evidence type="ECO:0000256" key="3">
    <source>
        <dbReference type="ARBA" id="ARBA00022801"/>
    </source>
</evidence>
<feature type="domain" description="Ubiquitin-like protease family profile" evidence="4">
    <location>
        <begin position="72"/>
        <end position="164"/>
    </location>
</feature>
<keyword evidence="2" id="KW-0645">Protease</keyword>
<sequence length="195" mass="21680">MFQELQAQNAIDNEARCGKLESEVSSLKTEILQLKDLLAVAITERNIGEPSASSKPSSVVLPPTVVPTKPQRKKRYKEVDAFAVMIPRIVKEVQLPQKKKILNVAPYSVMYVPVANDLNKNGCDCGVYALKFIECHVLGLHISLVNDDNIEKARIKIATDLLQAATDEVLVYRMSQYQAPTFETPSEVVDVELVI</sequence>
<dbReference type="GO" id="GO:0008234">
    <property type="term" value="F:cysteine-type peptidase activity"/>
    <property type="evidence" value="ECO:0007669"/>
    <property type="project" value="InterPro"/>
</dbReference>
<dbReference type="EMBL" id="CACVBM020000999">
    <property type="protein sequence ID" value="CAA7025288.1"/>
    <property type="molecule type" value="Genomic_DNA"/>
</dbReference>
<evidence type="ECO:0000256" key="2">
    <source>
        <dbReference type="ARBA" id="ARBA00022670"/>
    </source>
</evidence>
<evidence type="ECO:0000313" key="5">
    <source>
        <dbReference type="EMBL" id="CAA7025288.1"/>
    </source>
</evidence>
<dbReference type="OrthoDB" id="1112828at2759"/>
<evidence type="ECO:0000259" key="4">
    <source>
        <dbReference type="Pfam" id="PF02902"/>
    </source>
</evidence>
<dbReference type="GO" id="GO:0006508">
    <property type="term" value="P:proteolysis"/>
    <property type="evidence" value="ECO:0007669"/>
    <property type="project" value="UniProtKB-KW"/>
</dbReference>
<organism evidence="5 6">
    <name type="scientific">Microthlaspi erraticum</name>
    <dbReference type="NCBI Taxonomy" id="1685480"/>
    <lineage>
        <taxon>Eukaryota</taxon>
        <taxon>Viridiplantae</taxon>
        <taxon>Streptophyta</taxon>
        <taxon>Embryophyta</taxon>
        <taxon>Tracheophyta</taxon>
        <taxon>Spermatophyta</taxon>
        <taxon>Magnoliopsida</taxon>
        <taxon>eudicotyledons</taxon>
        <taxon>Gunneridae</taxon>
        <taxon>Pentapetalae</taxon>
        <taxon>rosids</taxon>
        <taxon>malvids</taxon>
        <taxon>Brassicales</taxon>
        <taxon>Brassicaceae</taxon>
        <taxon>Coluteocarpeae</taxon>
        <taxon>Microthlaspi</taxon>
    </lineage>
</organism>
<accession>A0A6D2IF53</accession>
<keyword evidence="3" id="KW-0378">Hydrolase</keyword>
<dbReference type="Gene3D" id="3.40.395.10">
    <property type="entry name" value="Adenoviral Proteinase, Chain A"/>
    <property type="match status" value="1"/>
</dbReference>
<dbReference type="AlphaFoldDB" id="A0A6D2IF53"/>
<evidence type="ECO:0000313" key="6">
    <source>
        <dbReference type="Proteomes" id="UP000467841"/>
    </source>
</evidence>
<reference evidence="5" key="1">
    <citation type="submission" date="2020-01" db="EMBL/GenBank/DDBJ databases">
        <authorList>
            <person name="Mishra B."/>
        </authorList>
    </citation>
    <scope>NUCLEOTIDE SEQUENCE [LARGE SCALE GENOMIC DNA]</scope>
</reference>
<name>A0A6D2IF53_9BRAS</name>